<evidence type="ECO:0000313" key="2">
    <source>
        <dbReference type="EMBL" id="MCX2523520.1"/>
    </source>
</evidence>
<feature type="transmembrane region" description="Helical" evidence="1">
    <location>
        <begin position="70"/>
        <end position="89"/>
    </location>
</feature>
<dbReference type="PANTHER" id="PTHR34300">
    <property type="entry name" value="QUEUOSINE PRECURSOR TRANSPORTER-RELATED"/>
    <property type="match status" value="1"/>
</dbReference>
<dbReference type="NCBIfam" id="TIGR00697">
    <property type="entry name" value="queuosine precursor transporter"/>
    <property type="match status" value="1"/>
</dbReference>
<feature type="transmembrane region" description="Helical" evidence="1">
    <location>
        <begin position="139"/>
        <end position="162"/>
    </location>
</feature>
<keyword evidence="1" id="KW-0472">Membrane</keyword>
<dbReference type="GO" id="GO:0022857">
    <property type="term" value="F:transmembrane transporter activity"/>
    <property type="evidence" value="ECO:0007669"/>
    <property type="project" value="UniProtKB-UniRule"/>
</dbReference>
<dbReference type="RefSeq" id="WP_250937110.1">
    <property type="nucleotide sequence ID" value="NZ_JAMLJK010000001.1"/>
</dbReference>
<dbReference type="Pfam" id="PF02592">
    <property type="entry name" value="Vut_1"/>
    <property type="match status" value="1"/>
</dbReference>
<comment type="similarity">
    <text evidence="1">Belongs to the vitamin uptake transporter (VUT/ECF) (TC 2.A.88) family. Q precursor transporter subfamily.</text>
</comment>
<dbReference type="AlphaFoldDB" id="A0AA42CX63"/>
<reference evidence="2" key="1">
    <citation type="submission" date="2022-11" db="EMBL/GenBank/DDBJ databases">
        <title>Larsenimonas rhizosphaerae sp. nov., isolated from a tidal mudflat.</title>
        <authorList>
            <person name="Lee S.D."/>
            <person name="Kim I.S."/>
        </authorList>
    </citation>
    <scope>NUCLEOTIDE SEQUENCE</scope>
    <source>
        <strain evidence="2">GH2-1</strain>
    </source>
</reference>
<feature type="transmembrane region" description="Helical" evidence="1">
    <location>
        <begin position="109"/>
        <end position="127"/>
    </location>
</feature>
<feature type="transmembrane region" description="Helical" evidence="1">
    <location>
        <begin position="36"/>
        <end position="58"/>
    </location>
</feature>
<keyword evidence="1" id="KW-0813">Transport</keyword>
<dbReference type="GO" id="GO:0005886">
    <property type="term" value="C:plasma membrane"/>
    <property type="evidence" value="ECO:0007669"/>
    <property type="project" value="UniProtKB-SubCell"/>
</dbReference>
<proteinExistence type="inferred from homology"/>
<name>A0AA42CX63_9GAMM</name>
<sequence>MLVSSTPGTRLLNGLVLAHLAVICLSNVLVQHPVTLMGWHTTWGAFSFPLIFVLTDLTVRLTGQRLAYRVIWRAMLPALFLSCLLSTLFQPGHWTPERLLDISWVSIRVAFASFGAYVCGQMLDAGLFGRLRRRGHAMLAPLLSTVFGNLLDTFVFFTIAFWGSSDPFMATHWVEIAWVDYVIKLVISGLLFLPLYGICLMLLTRLVRPGMPDTA</sequence>
<gene>
    <name evidence="2" type="ORF">OQ287_04640</name>
</gene>
<keyword evidence="1" id="KW-0812">Transmembrane</keyword>
<feature type="transmembrane region" description="Helical" evidence="1">
    <location>
        <begin position="182"/>
        <end position="203"/>
    </location>
</feature>
<comment type="subcellular location">
    <subcellularLocation>
        <location evidence="1">Cell inner membrane</location>
        <topology evidence="1">Multi-pass membrane protein</topology>
    </subcellularLocation>
</comment>
<feature type="transmembrane region" description="Helical" evidence="1">
    <location>
        <begin position="12"/>
        <end position="30"/>
    </location>
</feature>
<dbReference type="Proteomes" id="UP001165678">
    <property type="component" value="Unassembled WGS sequence"/>
</dbReference>
<accession>A0AA42CX63</accession>
<dbReference type="InterPro" id="IPR003744">
    <property type="entry name" value="YhhQ"/>
</dbReference>
<evidence type="ECO:0000256" key="1">
    <source>
        <dbReference type="HAMAP-Rule" id="MF_02088"/>
    </source>
</evidence>
<organism evidence="2 3">
    <name type="scientific">Larsenimonas rhizosphaerae</name>
    <dbReference type="NCBI Taxonomy" id="2944682"/>
    <lineage>
        <taxon>Bacteria</taxon>
        <taxon>Pseudomonadati</taxon>
        <taxon>Pseudomonadota</taxon>
        <taxon>Gammaproteobacteria</taxon>
        <taxon>Oceanospirillales</taxon>
        <taxon>Halomonadaceae</taxon>
        <taxon>Larsenimonas</taxon>
    </lineage>
</organism>
<keyword evidence="1" id="KW-1133">Transmembrane helix</keyword>
<comment type="function">
    <text evidence="1">Involved in the import of queuosine (Q) precursors, required for Q precursor salvage.</text>
</comment>
<keyword evidence="3" id="KW-1185">Reference proteome</keyword>
<comment type="caution">
    <text evidence="2">The sequence shown here is derived from an EMBL/GenBank/DDBJ whole genome shotgun (WGS) entry which is preliminary data.</text>
</comment>
<evidence type="ECO:0000313" key="3">
    <source>
        <dbReference type="Proteomes" id="UP001165678"/>
    </source>
</evidence>
<dbReference type="EMBL" id="JAPIVE010000001">
    <property type="protein sequence ID" value="MCX2523520.1"/>
    <property type="molecule type" value="Genomic_DNA"/>
</dbReference>
<dbReference type="NCBIfam" id="NF008406">
    <property type="entry name" value="PRK11212.1"/>
    <property type="match status" value="1"/>
</dbReference>
<protein>
    <recommendedName>
        <fullName evidence="1">Probable queuosine precursor transporter</fullName>
        <shortName evidence="1">Q precursor transporter</shortName>
    </recommendedName>
</protein>
<dbReference type="PANTHER" id="PTHR34300:SF1">
    <property type="entry name" value="QUEUOSINE PRECURSOR TRANSPORTER"/>
    <property type="match status" value="1"/>
</dbReference>
<dbReference type="HAMAP" id="MF_02088">
    <property type="entry name" value="Q_prec_transport"/>
    <property type="match status" value="1"/>
</dbReference>
<keyword evidence="1" id="KW-0997">Cell inner membrane</keyword>
<keyword evidence="1" id="KW-1003">Cell membrane</keyword>